<feature type="transmembrane region" description="Helical" evidence="7">
    <location>
        <begin position="123"/>
        <end position="141"/>
    </location>
</feature>
<evidence type="ECO:0000256" key="5">
    <source>
        <dbReference type="ARBA" id="ARBA00022989"/>
    </source>
</evidence>
<evidence type="ECO:0000259" key="8">
    <source>
        <dbReference type="Pfam" id="PF00892"/>
    </source>
</evidence>
<evidence type="ECO:0000256" key="7">
    <source>
        <dbReference type="SAM" id="Phobius"/>
    </source>
</evidence>
<dbReference type="GO" id="GO:0005886">
    <property type="term" value="C:plasma membrane"/>
    <property type="evidence" value="ECO:0007669"/>
    <property type="project" value="UniProtKB-SubCell"/>
</dbReference>
<dbReference type="SUPFAM" id="SSF103481">
    <property type="entry name" value="Multidrug resistance efflux transporter EmrE"/>
    <property type="match status" value="2"/>
</dbReference>
<evidence type="ECO:0000256" key="1">
    <source>
        <dbReference type="ARBA" id="ARBA00004651"/>
    </source>
</evidence>
<evidence type="ECO:0000313" key="9">
    <source>
        <dbReference type="EMBL" id="HIU25358.1"/>
    </source>
</evidence>
<comment type="similarity">
    <text evidence="2">Belongs to the EamA transporter family.</text>
</comment>
<comment type="subcellular location">
    <subcellularLocation>
        <location evidence="1">Cell membrane</location>
        <topology evidence="1">Multi-pass membrane protein</topology>
    </subcellularLocation>
</comment>
<evidence type="ECO:0000256" key="6">
    <source>
        <dbReference type="ARBA" id="ARBA00023136"/>
    </source>
</evidence>
<dbReference type="InterPro" id="IPR037185">
    <property type="entry name" value="EmrE-like"/>
</dbReference>
<dbReference type="AlphaFoldDB" id="A0A9D1L6U4"/>
<dbReference type="EMBL" id="DVMP01000049">
    <property type="protein sequence ID" value="HIU25358.1"/>
    <property type="molecule type" value="Genomic_DNA"/>
</dbReference>
<evidence type="ECO:0000256" key="2">
    <source>
        <dbReference type="ARBA" id="ARBA00007362"/>
    </source>
</evidence>
<dbReference type="PANTHER" id="PTHR42920">
    <property type="entry name" value="OS03G0707200 PROTEIN-RELATED"/>
    <property type="match status" value="1"/>
</dbReference>
<feature type="transmembrane region" description="Helical" evidence="7">
    <location>
        <begin position="153"/>
        <end position="174"/>
    </location>
</feature>
<reference evidence="9" key="1">
    <citation type="submission" date="2020-10" db="EMBL/GenBank/DDBJ databases">
        <authorList>
            <person name="Gilroy R."/>
        </authorList>
    </citation>
    <scope>NUCLEOTIDE SEQUENCE</scope>
    <source>
        <strain evidence="9">ChiHcec3-6078</strain>
    </source>
</reference>
<keyword evidence="3" id="KW-1003">Cell membrane</keyword>
<feature type="transmembrane region" description="Helical" evidence="7">
    <location>
        <begin position="269"/>
        <end position="286"/>
    </location>
</feature>
<feature type="transmembrane region" description="Helical" evidence="7">
    <location>
        <begin position="89"/>
        <end position="111"/>
    </location>
</feature>
<proteinExistence type="inferred from homology"/>
<dbReference type="Proteomes" id="UP000824090">
    <property type="component" value="Unassembled WGS sequence"/>
</dbReference>
<feature type="transmembrane region" description="Helical" evidence="7">
    <location>
        <begin position="66"/>
        <end position="83"/>
    </location>
</feature>
<evidence type="ECO:0000256" key="4">
    <source>
        <dbReference type="ARBA" id="ARBA00022692"/>
    </source>
</evidence>
<keyword evidence="6 7" id="KW-0472">Membrane</keyword>
<dbReference type="InterPro" id="IPR051258">
    <property type="entry name" value="Diverse_Substrate_Transporter"/>
</dbReference>
<sequence>MKEKRTAFLLMCGLVCLWGMDYVFAKAALDILEPMNLLFLKYSIGLLLVTAVKLKVDRKTLVRARDIPFFVLCAITGEILYFFCEYTAMDYIPVSLITIILAFVPAVSIVVEKVIYKRKISARMVLGVVLCIMGVAVVIGADFRELFQGRAVGYLLAFGAVLSWNAYNFITAAVHEHYSSVSMAFNQLCCTVIIIMPYAIHTMPPLEVFTPQVAGGIIYLGLGSAGMGYMILVRGLNVLGPTISAMFSNFLPVTATIFGWLFLGETIGLLQIAGGIIVILSSCIVIKEKGKMEERLDGGGKAEPDHAD</sequence>
<feature type="transmembrane region" description="Helical" evidence="7">
    <location>
        <begin position="212"/>
        <end position="233"/>
    </location>
</feature>
<accession>A0A9D1L6U4</accession>
<protein>
    <submittedName>
        <fullName evidence="9">DMT family transporter</fullName>
    </submittedName>
</protein>
<feature type="domain" description="EamA" evidence="8">
    <location>
        <begin position="7"/>
        <end position="139"/>
    </location>
</feature>
<dbReference type="Gene3D" id="1.10.3730.20">
    <property type="match status" value="1"/>
</dbReference>
<evidence type="ECO:0000313" key="10">
    <source>
        <dbReference type="Proteomes" id="UP000824090"/>
    </source>
</evidence>
<feature type="transmembrane region" description="Helical" evidence="7">
    <location>
        <begin position="245"/>
        <end position="263"/>
    </location>
</feature>
<feature type="domain" description="EamA" evidence="8">
    <location>
        <begin position="153"/>
        <end position="285"/>
    </location>
</feature>
<evidence type="ECO:0000256" key="3">
    <source>
        <dbReference type="ARBA" id="ARBA00022475"/>
    </source>
</evidence>
<dbReference type="PANTHER" id="PTHR42920:SF11">
    <property type="entry name" value="INNER MEMBRANE PROTEIN YTFF"/>
    <property type="match status" value="1"/>
</dbReference>
<comment type="caution">
    <text evidence="9">The sequence shown here is derived from an EMBL/GenBank/DDBJ whole genome shotgun (WGS) entry which is preliminary data.</text>
</comment>
<name>A0A9D1L6U4_9FIRM</name>
<feature type="transmembrane region" description="Helical" evidence="7">
    <location>
        <begin position="181"/>
        <end position="200"/>
    </location>
</feature>
<reference evidence="9" key="2">
    <citation type="journal article" date="2021" name="PeerJ">
        <title>Extensive microbial diversity within the chicken gut microbiome revealed by metagenomics and culture.</title>
        <authorList>
            <person name="Gilroy R."/>
            <person name="Ravi A."/>
            <person name="Getino M."/>
            <person name="Pursley I."/>
            <person name="Horton D.L."/>
            <person name="Alikhan N.F."/>
            <person name="Baker D."/>
            <person name="Gharbi K."/>
            <person name="Hall N."/>
            <person name="Watson M."/>
            <person name="Adriaenssens E.M."/>
            <person name="Foster-Nyarko E."/>
            <person name="Jarju S."/>
            <person name="Secka A."/>
            <person name="Antonio M."/>
            <person name="Oren A."/>
            <person name="Chaudhuri R.R."/>
            <person name="La Ragione R."/>
            <person name="Hildebrand F."/>
            <person name="Pallen M.J."/>
        </authorList>
    </citation>
    <scope>NUCLEOTIDE SEQUENCE</scope>
    <source>
        <strain evidence="9">ChiHcec3-6078</strain>
    </source>
</reference>
<organism evidence="9 10">
    <name type="scientific">Candidatus Allocopromorpha excrementigallinarum</name>
    <dbReference type="NCBI Taxonomy" id="2840742"/>
    <lineage>
        <taxon>Bacteria</taxon>
        <taxon>Bacillati</taxon>
        <taxon>Bacillota</taxon>
        <taxon>Clostridia</taxon>
        <taxon>Eubacteriales</taxon>
        <taxon>Eubacteriaceae</taxon>
        <taxon>Eubacteriaceae incertae sedis</taxon>
        <taxon>Candidatus Allocopromorpha</taxon>
    </lineage>
</organism>
<keyword evidence="5 7" id="KW-1133">Transmembrane helix</keyword>
<gene>
    <name evidence="9" type="ORF">IAC50_02510</name>
</gene>
<keyword evidence="4 7" id="KW-0812">Transmembrane</keyword>
<feature type="transmembrane region" description="Helical" evidence="7">
    <location>
        <begin position="35"/>
        <end position="54"/>
    </location>
</feature>
<dbReference type="Pfam" id="PF00892">
    <property type="entry name" value="EamA"/>
    <property type="match status" value="2"/>
</dbReference>
<dbReference type="InterPro" id="IPR000620">
    <property type="entry name" value="EamA_dom"/>
</dbReference>